<dbReference type="EMBL" id="JACXWY010000004">
    <property type="protein sequence ID" value="MBD3845717.1"/>
    <property type="molecule type" value="Genomic_DNA"/>
</dbReference>
<sequence length="379" mass="40424">MRVDVAIVGGGIAGASAAYFLARHGSVALIEREEHFSYHSSGRTAAQFTVGIGATTMRRMAQASRAFFEAPPEGFSEQPILSPRGCLTVGRREQEATLRRLEANLASVGARADRLGRDEALALFPALRPEKLDLGVYEPDAMDIDVDVLLQGYLRGAKAAGAVLATRSDIRAIVREGNRWRLTWAGGDILADAVVNAAGGWADEVAAMAGLAPLGIVAHRRTAFTFALQKDFDTRSWPHVGSVDYDWYVKPEPGCLMGSLADAVPVAPSDAYPEDIDVAQAIENIERDTRLSIGRPISQWAGLRSFARDRNPVAGMREDAPGFFWLAGQGGCGILTSPAMGQSIAALVTGAPLPEAITQLGVASEDLSPERESLRVIAT</sequence>
<accession>A0A927E7M9</accession>
<gene>
    <name evidence="4" type="ORF">IED13_08410</name>
</gene>
<evidence type="ECO:0000259" key="3">
    <source>
        <dbReference type="Pfam" id="PF01266"/>
    </source>
</evidence>
<dbReference type="SUPFAM" id="SSF51905">
    <property type="entry name" value="FAD/NAD(P)-binding domain"/>
    <property type="match status" value="1"/>
</dbReference>
<dbReference type="Pfam" id="PF01266">
    <property type="entry name" value="DAO"/>
    <property type="match status" value="1"/>
</dbReference>
<dbReference type="Gene3D" id="3.50.50.60">
    <property type="entry name" value="FAD/NAD(P)-binding domain"/>
    <property type="match status" value="1"/>
</dbReference>
<keyword evidence="2" id="KW-0175">Coiled coil</keyword>
<protein>
    <submittedName>
        <fullName evidence="4">FAD-binding oxidoreductase</fullName>
    </submittedName>
</protein>
<keyword evidence="5" id="KW-1185">Reference proteome</keyword>
<dbReference type="Proteomes" id="UP000619295">
    <property type="component" value="Unassembled WGS sequence"/>
</dbReference>
<feature type="domain" description="FAD dependent oxidoreductase" evidence="3">
    <location>
        <begin position="4"/>
        <end position="347"/>
    </location>
</feature>
<dbReference type="InterPro" id="IPR036188">
    <property type="entry name" value="FAD/NAD-bd_sf"/>
</dbReference>
<keyword evidence="1" id="KW-0560">Oxidoreductase</keyword>
<dbReference type="InterPro" id="IPR006076">
    <property type="entry name" value="FAD-dep_OxRdtase"/>
</dbReference>
<dbReference type="Gene3D" id="3.30.9.10">
    <property type="entry name" value="D-Amino Acid Oxidase, subunit A, domain 2"/>
    <property type="match status" value="1"/>
</dbReference>
<proteinExistence type="predicted"/>
<name>A0A927E7M9_9HYPH</name>
<evidence type="ECO:0000256" key="2">
    <source>
        <dbReference type="SAM" id="Coils"/>
    </source>
</evidence>
<evidence type="ECO:0000313" key="4">
    <source>
        <dbReference type="EMBL" id="MBD3845717.1"/>
    </source>
</evidence>
<dbReference type="PANTHER" id="PTHR13847:SF287">
    <property type="entry name" value="FAD-DEPENDENT OXIDOREDUCTASE DOMAIN-CONTAINING PROTEIN 1"/>
    <property type="match status" value="1"/>
</dbReference>
<organism evidence="4 5">
    <name type="scientific">Bosea spartocytisi</name>
    <dbReference type="NCBI Taxonomy" id="2773451"/>
    <lineage>
        <taxon>Bacteria</taxon>
        <taxon>Pseudomonadati</taxon>
        <taxon>Pseudomonadota</taxon>
        <taxon>Alphaproteobacteria</taxon>
        <taxon>Hyphomicrobiales</taxon>
        <taxon>Boseaceae</taxon>
        <taxon>Bosea</taxon>
    </lineage>
</organism>
<dbReference type="GO" id="GO:0016491">
    <property type="term" value="F:oxidoreductase activity"/>
    <property type="evidence" value="ECO:0007669"/>
    <property type="project" value="UniProtKB-KW"/>
</dbReference>
<dbReference type="AlphaFoldDB" id="A0A927E7M9"/>
<dbReference type="GO" id="GO:0005737">
    <property type="term" value="C:cytoplasm"/>
    <property type="evidence" value="ECO:0007669"/>
    <property type="project" value="TreeGrafter"/>
</dbReference>
<comment type="caution">
    <text evidence="4">The sequence shown here is derived from an EMBL/GenBank/DDBJ whole genome shotgun (WGS) entry which is preliminary data.</text>
</comment>
<dbReference type="PANTHER" id="PTHR13847">
    <property type="entry name" value="SARCOSINE DEHYDROGENASE-RELATED"/>
    <property type="match status" value="1"/>
</dbReference>
<evidence type="ECO:0000313" key="5">
    <source>
        <dbReference type="Proteomes" id="UP000619295"/>
    </source>
</evidence>
<reference evidence="4" key="1">
    <citation type="submission" date="2020-09" db="EMBL/GenBank/DDBJ databases">
        <title>Bosea spartocytisi sp. nov. a root nodule endophyte of Spartocytisus supranubius in the high mountain ecosystem fo the Teide National Park (Canary Islands, Spain).</title>
        <authorList>
            <person name="Pulido-Suarez L."/>
            <person name="Peix A."/>
            <person name="Igual J.M."/>
            <person name="Socas-Perez N."/>
            <person name="Velazquez E."/>
            <person name="Flores-Felix J.D."/>
            <person name="Leon-Barrios M."/>
        </authorList>
    </citation>
    <scope>NUCLEOTIDE SEQUENCE</scope>
    <source>
        <strain evidence="4">SSUT16</strain>
    </source>
</reference>
<feature type="coiled-coil region" evidence="2">
    <location>
        <begin position="91"/>
        <end position="118"/>
    </location>
</feature>
<evidence type="ECO:0000256" key="1">
    <source>
        <dbReference type="ARBA" id="ARBA00023002"/>
    </source>
</evidence>